<keyword evidence="3" id="KW-0443">Lipid metabolism</keyword>
<feature type="transmembrane region" description="Helical" evidence="4">
    <location>
        <begin position="52"/>
        <end position="73"/>
    </location>
</feature>
<evidence type="ECO:0000256" key="4">
    <source>
        <dbReference type="SAM" id="Phobius"/>
    </source>
</evidence>
<sequence>MRIFEWLLLASNIGYLAFLLAAKHNRRLHLLIAGSVSALLLVLHLTLEGYRIHLIVPYLFTATAIALATADYMTGKARRRLSKALTIPFYTIVSLLLLKTGLLLYAFPVVKMPDPTGQYAIGTEQFHWIDEAREETFDDATEGKRELIVQLWYPAERTSGQPELFFPDMARMSQSEQIAEMLGSLKGPVEAFGDYLKYIPSHSYMSAEVAGDQVAYPVIILNHGFGTTRHFHVSQAEELASHGYIVASIDHTYSTFATFFPDGRVTTNTTSKLGFDIATLDRISQVWTEDVTFVLDQLEKLQSGEIASEVAGKLALAHIGVFGHSFGGATAYDSAFDERIQASINMDGPLFRKREEAALDKPFMFMLSDEVYQNQKKLVEQDAFTDEELDKLGATREEYESHRAEFELDLAHLKQLAQNGASVLYVEGTKHYNFSDAQLISPVLKYIGLNGDIAPKRSDGIVKAYILDFFNQHLRGEGGGLSAGPDASYPEVKFVPEMYAEWEPASRK</sequence>
<comment type="caution">
    <text evidence="5">The sequence shown here is derived from an EMBL/GenBank/DDBJ whole genome shotgun (WGS) entry which is preliminary data.</text>
</comment>
<name>A0ABW3HTK1_9BACL</name>
<keyword evidence="2" id="KW-0442">Lipid degradation</keyword>
<organism evidence="5 6">
    <name type="scientific">Paenibacillus chungangensis</name>
    <dbReference type="NCBI Taxonomy" id="696535"/>
    <lineage>
        <taxon>Bacteria</taxon>
        <taxon>Bacillati</taxon>
        <taxon>Bacillota</taxon>
        <taxon>Bacilli</taxon>
        <taxon>Bacillales</taxon>
        <taxon>Paenibacillaceae</taxon>
        <taxon>Paenibacillus</taxon>
    </lineage>
</organism>
<keyword evidence="4" id="KW-1133">Transmembrane helix</keyword>
<gene>
    <name evidence="5" type="ORF">ACFQ2I_15145</name>
</gene>
<evidence type="ECO:0000256" key="1">
    <source>
        <dbReference type="ARBA" id="ARBA00022801"/>
    </source>
</evidence>
<keyword evidence="4" id="KW-0812">Transmembrane</keyword>
<protein>
    <submittedName>
        <fullName evidence="5">Alpha/beta hydrolase family protein</fullName>
    </submittedName>
</protein>
<accession>A0ABW3HTK1</accession>
<reference evidence="6" key="1">
    <citation type="journal article" date="2019" name="Int. J. Syst. Evol. Microbiol.">
        <title>The Global Catalogue of Microorganisms (GCM) 10K type strain sequencing project: providing services to taxonomists for standard genome sequencing and annotation.</title>
        <authorList>
            <consortium name="The Broad Institute Genomics Platform"/>
            <consortium name="The Broad Institute Genome Sequencing Center for Infectious Disease"/>
            <person name="Wu L."/>
            <person name="Ma J."/>
        </authorList>
    </citation>
    <scope>NUCLEOTIDE SEQUENCE [LARGE SCALE GENOMIC DNA]</scope>
    <source>
        <strain evidence="6">CCUG 59129</strain>
    </source>
</reference>
<dbReference type="Proteomes" id="UP001596989">
    <property type="component" value="Unassembled WGS sequence"/>
</dbReference>
<feature type="transmembrane region" description="Helical" evidence="4">
    <location>
        <begin position="85"/>
        <end position="107"/>
    </location>
</feature>
<keyword evidence="6" id="KW-1185">Reference proteome</keyword>
<feature type="transmembrane region" description="Helical" evidence="4">
    <location>
        <begin position="6"/>
        <end position="22"/>
    </location>
</feature>
<keyword evidence="4" id="KW-0472">Membrane</keyword>
<keyword evidence="1 5" id="KW-0378">Hydrolase</keyword>
<feature type="transmembrane region" description="Helical" evidence="4">
    <location>
        <begin position="29"/>
        <end position="46"/>
    </location>
</feature>
<dbReference type="EMBL" id="JBHTJZ010000024">
    <property type="protein sequence ID" value="MFD0960724.1"/>
    <property type="molecule type" value="Genomic_DNA"/>
</dbReference>
<dbReference type="PANTHER" id="PTHR10272">
    <property type="entry name" value="PLATELET-ACTIVATING FACTOR ACETYLHYDROLASE"/>
    <property type="match status" value="1"/>
</dbReference>
<dbReference type="GO" id="GO:0016787">
    <property type="term" value="F:hydrolase activity"/>
    <property type="evidence" value="ECO:0007669"/>
    <property type="project" value="UniProtKB-KW"/>
</dbReference>
<dbReference type="SUPFAM" id="SSF53474">
    <property type="entry name" value="alpha/beta-Hydrolases"/>
    <property type="match status" value="1"/>
</dbReference>
<dbReference type="RefSeq" id="WP_377565406.1">
    <property type="nucleotide sequence ID" value="NZ_JBHTJZ010000024.1"/>
</dbReference>
<dbReference type="PANTHER" id="PTHR10272:SF0">
    <property type="entry name" value="PLATELET-ACTIVATING FACTOR ACETYLHYDROLASE"/>
    <property type="match status" value="1"/>
</dbReference>
<dbReference type="Pfam" id="PF03403">
    <property type="entry name" value="PAF-AH_p_II"/>
    <property type="match status" value="1"/>
</dbReference>
<evidence type="ECO:0000256" key="3">
    <source>
        <dbReference type="ARBA" id="ARBA00023098"/>
    </source>
</evidence>
<proteinExistence type="predicted"/>
<evidence type="ECO:0000313" key="6">
    <source>
        <dbReference type="Proteomes" id="UP001596989"/>
    </source>
</evidence>
<evidence type="ECO:0000256" key="2">
    <source>
        <dbReference type="ARBA" id="ARBA00022963"/>
    </source>
</evidence>
<evidence type="ECO:0000313" key="5">
    <source>
        <dbReference type="EMBL" id="MFD0960724.1"/>
    </source>
</evidence>
<dbReference type="InterPro" id="IPR029058">
    <property type="entry name" value="AB_hydrolase_fold"/>
</dbReference>
<dbReference type="Gene3D" id="3.40.50.1820">
    <property type="entry name" value="alpha/beta hydrolase"/>
    <property type="match status" value="1"/>
</dbReference>